<evidence type="ECO:0000256" key="4">
    <source>
        <dbReference type="ARBA" id="ARBA00022670"/>
    </source>
</evidence>
<feature type="domain" description="Bacterial Ig" evidence="11">
    <location>
        <begin position="794"/>
        <end position="874"/>
    </location>
</feature>
<evidence type="ECO:0000256" key="5">
    <source>
        <dbReference type="ARBA" id="ARBA00022801"/>
    </source>
</evidence>
<evidence type="ECO:0000256" key="9">
    <source>
        <dbReference type="SAM" id="SignalP"/>
    </source>
</evidence>
<dbReference type="PANTHER" id="PTHR43399">
    <property type="entry name" value="SUBTILISIN-RELATED"/>
    <property type="match status" value="1"/>
</dbReference>
<evidence type="ECO:0000256" key="2">
    <source>
        <dbReference type="ARBA" id="ARBA00011073"/>
    </source>
</evidence>
<feature type="signal peptide" evidence="9">
    <location>
        <begin position="1"/>
        <end position="28"/>
    </location>
</feature>
<organism evidence="12 13">
    <name type="scientific">[Bacillus] enclensis</name>
    <dbReference type="NCBI Taxonomy" id="1402860"/>
    <lineage>
        <taxon>Bacteria</taxon>
        <taxon>Bacillati</taxon>
        <taxon>Bacillota</taxon>
        <taxon>Bacilli</taxon>
        <taxon>Bacillales</taxon>
        <taxon>Bacillaceae</taxon>
        <taxon>Rossellomorea</taxon>
    </lineage>
</organism>
<dbReference type="PROSITE" id="PS00137">
    <property type="entry name" value="SUBTILASE_HIS"/>
    <property type="match status" value="1"/>
</dbReference>
<dbReference type="GO" id="GO:0005576">
    <property type="term" value="C:extracellular region"/>
    <property type="evidence" value="ECO:0007669"/>
    <property type="project" value="UniProtKB-SubCell"/>
</dbReference>
<dbReference type="PANTHER" id="PTHR43399:SF4">
    <property type="entry name" value="CELL WALL-ASSOCIATED PROTEASE"/>
    <property type="match status" value="1"/>
</dbReference>
<dbReference type="GO" id="GO:0004252">
    <property type="term" value="F:serine-type endopeptidase activity"/>
    <property type="evidence" value="ECO:0007669"/>
    <property type="project" value="UniProtKB-UniRule"/>
</dbReference>
<name>A0A0V8HD56_9BACI</name>
<evidence type="ECO:0000313" key="13">
    <source>
        <dbReference type="Proteomes" id="UP000181997"/>
    </source>
</evidence>
<dbReference type="OrthoDB" id="9798386at2"/>
<dbReference type="InterPro" id="IPR015500">
    <property type="entry name" value="Peptidase_S8_subtilisin-rel"/>
</dbReference>
<comment type="subcellular location">
    <subcellularLocation>
        <location evidence="1">Secreted</location>
    </subcellularLocation>
</comment>
<keyword evidence="13" id="KW-1185">Reference proteome</keyword>
<proteinExistence type="inferred from homology"/>
<evidence type="ECO:0000256" key="3">
    <source>
        <dbReference type="ARBA" id="ARBA00022525"/>
    </source>
</evidence>
<dbReference type="Proteomes" id="UP000181997">
    <property type="component" value="Unassembled WGS sequence"/>
</dbReference>
<dbReference type="Pfam" id="PF00082">
    <property type="entry name" value="Peptidase_S8"/>
    <property type="match status" value="1"/>
</dbReference>
<dbReference type="Pfam" id="PF17936">
    <property type="entry name" value="Big_6"/>
    <property type="match status" value="4"/>
</dbReference>
<dbReference type="RefSeq" id="WP_058299395.1">
    <property type="nucleotide sequence ID" value="NZ_FMAU01000004.1"/>
</dbReference>
<protein>
    <submittedName>
        <fullName evidence="12">Cell wall-associated protease</fullName>
    </submittedName>
</protein>
<dbReference type="InterPro" id="IPR041498">
    <property type="entry name" value="Big_6"/>
</dbReference>
<dbReference type="SUPFAM" id="SSF52743">
    <property type="entry name" value="Subtilisin-like"/>
    <property type="match status" value="1"/>
</dbReference>
<gene>
    <name evidence="12" type="ORF">GA0061094_3418</name>
</gene>
<reference evidence="13" key="1">
    <citation type="submission" date="2016-08" db="EMBL/GenBank/DDBJ databases">
        <authorList>
            <person name="Varghese N."/>
            <person name="Submissions Spin"/>
        </authorList>
    </citation>
    <scope>NUCLEOTIDE SEQUENCE [LARGE SCALE GENOMIC DNA]</scope>
    <source>
        <strain evidence="13">SGD-1123</strain>
    </source>
</reference>
<evidence type="ECO:0000259" key="11">
    <source>
        <dbReference type="Pfam" id="PF17936"/>
    </source>
</evidence>
<feature type="active site" description="Charge relay system" evidence="7">
    <location>
        <position position="440"/>
    </location>
</feature>
<dbReference type="PROSITE" id="PS00138">
    <property type="entry name" value="SUBTILASE_SER"/>
    <property type="match status" value="1"/>
</dbReference>
<feature type="domain" description="Bacterial Ig" evidence="11">
    <location>
        <begin position="878"/>
        <end position="957"/>
    </location>
</feature>
<dbReference type="InterPro" id="IPR022398">
    <property type="entry name" value="Peptidase_S8_His-AS"/>
</dbReference>
<evidence type="ECO:0000256" key="8">
    <source>
        <dbReference type="SAM" id="MobiDB-lite"/>
    </source>
</evidence>
<feature type="active site" description="Charge relay system" evidence="7">
    <location>
        <position position="475"/>
    </location>
</feature>
<keyword evidence="5 7" id="KW-0378">Hydrolase</keyword>
<dbReference type="InterPro" id="IPR000209">
    <property type="entry name" value="Peptidase_S8/S53_dom"/>
</dbReference>
<accession>A0A0V8HD56</accession>
<evidence type="ECO:0000256" key="1">
    <source>
        <dbReference type="ARBA" id="ARBA00004613"/>
    </source>
</evidence>
<evidence type="ECO:0000259" key="10">
    <source>
        <dbReference type="Pfam" id="PF00082"/>
    </source>
</evidence>
<evidence type="ECO:0000256" key="7">
    <source>
        <dbReference type="PROSITE-ProRule" id="PRU01240"/>
    </source>
</evidence>
<feature type="domain" description="Bacterial Ig" evidence="11">
    <location>
        <begin position="722"/>
        <end position="788"/>
    </location>
</feature>
<dbReference type="Gene3D" id="2.60.40.10">
    <property type="entry name" value="Immunoglobulins"/>
    <property type="match status" value="4"/>
</dbReference>
<comment type="similarity">
    <text evidence="2 7">Belongs to the peptidase S8 family.</text>
</comment>
<dbReference type="PRINTS" id="PR00723">
    <property type="entry name" value="SUBTILISIN"/>
</dbReference>
<dbReference type="InterPro" id="IPR013783">
    <property type="entry name" value="Ig-like_fold"/>
</dbReference>
<dbReference type="InterPro" id="IPR034084">
    <property type="entry name" value="Thermitase-like_dom"/>
</dbReference>
<feature type="active site" description="Charge relay system" evidence="7">
    <location>
        <position position="628"/>
    </location>
</feature>
<evidence type="ECO:0000256" key="6">
    <source>
        <dbReference type="ARBA" id="ARBA00022825"/>
    </source>
</evidence>
<feature type="domain" description="Bacterial Ig" evidence="11">
    <location>
        <begin position="961"/>
        <end position="1038"/>
    </location>
</feature>
<dbReference type="PROSITE" id="PS51892">
    <property type="entry name" value="SUBTILASE"/>
    <property type="match status" value="1"/>
</dbReference>
<sequence>MGKKWFSSLLVFMLFFSYSISDIPMVNAAGEEMPGVDAETLEQSITAEDDFEREETVHWYKVTPSAEDIWNFTHFRVNLQSQEEVTITVYASLDKAMANEAFDRYRGYSYSEEAASIDFPLAWTGPYYIKVESFLMGEEAEESGGHGAYSLAYEGVALPPSQGGTSEECPAELSTKEKENGKAILQDMRTIRDTLLSENTMGKEWTSLYYKAAPFISAKILFNKITREEVYTNLDTLKNLLSDAAENGKNSSYTISPAEQKAIQSLNKLAYDAVPAALQRQMDKALNGIDLEKMSGSTVAVMLGRTGLIEASAAAEQKLIVKVKDNQSANKVISKVRSYGTQSVSTLSSQTSQLLVVDLKDEEKGYHATAASTEKQIEKLPEVEFVEPVQTYRALSTDTSYPYQWSLKNPEIESGDIGYDALESLLQGKQLPSTMIAVVDTGVDHTLADLSDQVVSDKGKNFVDKTADAIDDNGHGTHVASIIAAKANNHYSIAGINPFATILPVKVLDASGSGDTEQIAYGIMYAADQGAKVINLSLGGPYSRTIEYALQYASKKGAVIVAASGNDGFEEVSYPASSKYAISVGSTNKLNIVSDFSNYGKGLDLVAPGSEIPALLPDGNVSFMSGTSMAAPHVSASAGLLLSQNPGLSAGEVEKLLTETTRDIAFEELDNPMNQYEEDPYQYEEEYPYPEEELLPGYDMVSGWGSLNALSAYSIGELQVNVNPVLNNQTRVTGKAKTGSTVKVRNGNKVLGTAASKSGAFSVTIPVQKTDQILNVTITSGSAEASIRKVVEKAPDKPKVKRVTNKDSYVSGNASPGLKVTIKNSSKKVIASGKVNDEGSFKIKIPVQKAGTVLYASAVDGYKESTEVKLTVADAIPPGAPKVKAVSDKSTVISGTSEAYAVITAKVKGRQIASAKANSKGSFTLKIKKQKAGATITVTAKDKAGNVSKGTNLKVSDKTPPPAPKVNKVTSKDKMVKGKSEAGAAITVRAKNKTIGTAKADKKGNFTVKIKNQKKGTNLYVRAKDKSGNVSTAKVTKVQ</sequence>
<keyword evidence="9" id="KW-0732">Signal</keyword>
<keyword evidence="4 7" id="KW-0645">Protease</keyword>
<dbReference type="InterPro" id="IPR036852">
    <property type="entry name" value="Peptidase_S8/S53_dom_sf"/>
</dbReference>
<dbReference type="Gene3D" id="3.40.50.200">
    <property type="entry name" value="Peptidase S8/S53 domain"/>
    <property type="match status" value="1"/>
</dbReference>
<dbReference type="CDD" id="cd07484">
    <property type="entry name" value="Peptidases_S8_Thermitase_like"/>
    <property type="match status" value="1"/>
</dbReference>
<feature type="domain" description="Peptidase S8/S53" evidence="10">
    <location>
        <begin position="434"/>
        <end position="668"/>
    </location>
</feature>
<feature type="region of interest" description="Disordered" evidence="8">
    <location>
        <begin position="949"/>
        <end position="968"/>
    </location>
</feature>
<dbReference type="InterPro" id="IPR051048">
    <property type="entry name" value="Peptidase_S8/S53_subtilisin"/>
</dbReference>
<keyword evidence="3" id="KW-0964">Secreted</keyword>
<dbReference type="InterPro" id="IPR023828">
    <property type="entry name" value="Peptidase_S8_Ser-AS"/>
</dbReference>
<dbReference type="EMBL" id="FMAU01000004">
    <property type="protein sequence ID" value="SCC24596.1"/>
    <property type="molecule type" value="Genomic_DNA"/>
</dbReference>
<evidence type="ECO:0000313" key="12">
    <source>
        <dbReference type="EMBL" id="SCC24596.1"/>
    </source>
</evidence>
<dbReference type="GO" id="GO:0006508">
    <property type="term" value="P:proteolysis"/>
    <property type="evidence" value="ECO:0007669"/>
    <property type="project" value="UniProtKB-KW"/>
</dbReference>
<dbReference type="AlphaFoldDB" id="A0A0V8HD56"/>
<feature type="chain" id="PRO_5014527666" evidence="9">
    <location>
        <begin position="29"/>
        <end position="1039"/>
    </location>
</feature>
<keyword evidence="6 7" id="KW-0720">Serine protease</keyword>
<dbReference type="NCBIfam" id="NF033510">
    <property type="entry name" value="Ca_tandemer"/>
    <property type="match status" value="2"/>
</dbReference>